<feature type="region of interest" description="Disordered" evidence="2">
    <location>
        <begin position="1"/>
        <end position="26"/>
    </location>
</feature>
<feature type="compositionally biased region" description="Polar residues" evidence="2">
    <location>
        <begin position="1"/>
        <end position="12"/>
    </location>
</feature>
<dbReference type="PANTHER" id="PTHR31099">
    <property type="entry name" value="OS06G0165300 PROTEIN"/>
    <property type="match status" value="1"/>
</dbReference>
<gene>
    <name evidence="3" type="ORF">HanXRQr2_Chr04g0174341</name>
</gene>
<reference evidence="3" key="2">
    <citation type="submission" date="2020-06" db="EMBL/GenBank/DDBJ databases">
        <title>Helianthus annuus Genome sequencing and assembly Release 2.</title>
        <authorList>
            <person name="Gouzy J."/>
            <person name="Langlade N."/>
            <person name="Munos S."/>
        </authorList>
    </citation>
    <scope>NUCLEOTIDE SEQUENCE</scope>
    <source>
        <tissue evidence="3">Leaves</tissue>
    </source>
</reference>
<reference evidence="3" key="1">
    <citation type="journal article" date="2017" name="Nature">
        <title>The sunflower genome provides insights into oil metabolism, flowering and Asterid evolution.</title>
        <authorList>
            <person name="Badouin H."/>
            <person name="Gouzy J."/>
            <person name="Grassa C.J."/>
            <person name="Murat F."/>
            <person name="Staton S.E."/>
            <person name="Cottret L."/>
            <person name="Lelandais-Briere C."/>
            <person name="Owens G.L."/>
            <person name="Carrere S."/>
            <person name="Mayjonade B."/>
            <person name="Legrand L."/>
            <person name="Gill N."/>
            <person name="Kane N.C."/>
            <person name="Bowers J.E."/>
            <person name="Hubner S."/>
            <person name="Bellec A."/>
            <person name="Berard A."/>
            <person name="Berges H."/>
            <person name="Blanchet N."/>
            <person name="Boniface M.C."/>
            <person name="Brunel D."/>
            <person name="Catrice O."/>
            <person name="Chaidir N."/>
            <person name="Claudel C."/>
            <person name="Donnadieu C."/>
            <person name="Faraut T."/>
            <person name="Fievet G."/>
            <person name="Helmstetter N."/>
            <person name="King M."/>
            <person name="Knapp S.J."/>
            <person name="Lai Z."/>
            <person name="Le Paslier M.C."/>
            <person name="Lippi Y."/>
            <person name="Lorenzon L."/>
            <person name="Mandel J.R."/>
            <person name="Marage G."/>
            <person name="Marchand G."/>
            <person name="Marquand E."/>
            <person name="Bret-Mestries E."/>
            <person name="Morien E."/>
            <person name="Nambeesan S."/>
            <person name="Nguyen T."/>
            <person name="Pegot-Espagnet P."/>
            <person name="Pouilly N."/>
            <person name="Raftis F."/>
            <person name="Sallet E."/>
            <person name="Schiex T."/>
            <person name="Thomas J."/>
            <person name="Vandecasteele C."/>
            <person name="Vares D."/>
            <person name="Vear F."/>
            <person name="Vautrin S."/>
            <person name="Crespi M."/>
            <person name="Mangin B."/>
            <person name="Burke J.M."/>
            <person name="Salse J."/>
            <person name="Munos S."/>
            <person name="Vincourt P."/>
            <person name="Rieseberg L.H."/>
            <person name="Langlade N.B."/>
        </authorList>
    </citation>
    <scope>NUCLEOTIDE SEQUENCE</scope>
    <source>
        <tissue evidence="3">Leaves</tissue>
    </source>
</reference>
<evidence type="ECO:0000313" key="3">
    <source>
        <dbReference type="EMBL" id="KAF5810838.1"/>
    </source>
</evidence>
<keyword evidence="4" id="KW-1185">Reference proteome</keyword>
<evidence type="ECO:0000313" key="4">
    <source>
        <dbReference type="Proteomes" id="UP000215914"/>
    </source>
</evidence>
<dbReference type="AlphaFoldDB" id="A0A9K3J8P2"/>
<keyword evidence="1" id="KW-0175">Coiled coil</keyword>
<sequence length="396" mass="44132">MASPSKPTSTVPVNPDPPSSPTAEAEVNAPGKFLPVLKWSESSFNNLMMSIQMPAAYGARYPQEGDTASDDPAGYVSLFADWFDICNLRLPLTIFMVELLEYDKIHISQLSPLGMVRVRNFEYIFRAQNVEPLLWILRMMLGGKLGRKARPVLREQNEDGLALEAPLWRMFCPDFEGKIEIVKCRPDEEGWNETILSNFRVPNEAALNALLPEGKASARENEKLLHLRQELNNLKAANAALVKEKTTAETTVKEAEARGAAALKEAEVRAAKELADANADRTKHNKVVEELQAELKTRESILGEVTSRATEAETRARQAEEVRDGLATSLAQVTNDHAWMRQHGIRHIVEAILDAPENATAVTDMNERVRQAGFKAGYDKCLNDVNPFFSSKFTDE</sequence>
<accession>A0A9K3J8P2</accession>
<evidence type="ECO:0000256" key="1">
    <source>
        <dbReference type="SAM" id="Coils"/>
    </source>
</evidence>
<protein>
    <recommendedName>
        <fullName evidence="5">Transposase (Putative), gypsy type</fullName>
    </recommendedName>
</protein>
<evidence type="ECO:0008006" key="5">
    <source>
        <dbReference type="Google" id="ProtNLM"/>
    </source>
</evidence>
<organism evidence="3 4">
    <name type="scientific">Helianthus annuus</name>
    <name type="common">Common sunflower</name>
    <dbReference type="NCBI Taxonomy" id="4232"/>
    <lineage>
        <taxon>Eukaryota</taxon>
        <taxon>Viridiplantae</taxon>
        <taxon>Streptophyta</taxon>
        <taxon>Embryophyta</taxon>
        <taxon>Tracheophyta</taxon>
        <taxon>Spermatophyta</taxon>
        <taxon>Magnoliopsida</taxon>
        <taxon>eudicotyledons</taxon>
        <taxon>Gunneridae</taxon>
        <taxon>Pentapetalae</taxon>
        <taxon>asterids</taxon>
        <taxon>campanulids</taxon>
        <taxon>Asterales</taxon>
        <taxon>Asteraceae</taxon>
        <taxon>Asteroideae</taxon>
        <taxon>Heliantheae alliance</taxon>
        <taxon>Heliantheae</taxon>
        <taxon>Helianthus</taxon>
    </lineage>
</organism>
<dbReference type="EMBL" id="MNCJ02000319">
    <property type="protein sequence ID" value="KAF5810838.1"/>
    <property type="molecule type" value="Genomic_DNA"/>
</dbReference>
<dbReference type="Proteomes" id="UP000215914">
    <property type="component" value="Unassembled WGS sequence"/>
</dbReference>
<dbReference type="Gramene" id="mRNA:HanXRQr2_Chr04g0174341">
    <property type="protein sequence ID" value="mRNA:HanXRQr2_Chr04g0174341"/>
    <property type="gene ID" value="HanXRQr2_Chr04g0174341"/>
</dbReference>
<comment type="caution">
    <text evidence="3">The sequence shown here is derived from an EMBL/GenBank/DDBJ whole genome shotgun (WGS) entry which is preliminary data.</text>
</comment>
<evidence type="ECO:0000256" key="2">
    <source>
        <dbReference type="SAM" id="MobiDB-lite"/>
    </source>
</evidence>
<proteinExistence type="predicted"/>
<feature type="coiled-coil region" evidence="1">
    <location>
        <begin position="217"/>
        <end position="322"/>
    </location>
</feature>
<name>A0A9K3J8P2_HELAN</name>
<dbReference type="PANTHER" id="PTHR31099:SF49">
    <property type="entry name" value="MYOSIN HEAVY CHAIN-LIKE PROTEIN"/>
    <property type="match status" value="1"/>
</dbReference>